<organism evidence="2 3">
    <name type="scientific">Ceraceosorus bombacis</name>
    <dbReference type="NCBI Taxonomy" id="401625"/>
    <lineage>
        <taxon>Eukaryota</taxon>
        <taxon>Fungi</taxon>
        <taxon>Dikarya</taxon>
        <taxon>Basidiomycota</taxon>
        <taxon>Ustilaginomycotina</taxon>
        <taxon>Exobasidiomycetes</taxon>
        <taxon>Ceraceosorales</taxon>
        <taxon>Ceraceosoraceae</taxon>
        <taxon>Ceraceosorus</taxon>
    </lineage>
</organism>
<feature type="compositionally biased region" description="Low complexity" evidence="1">
    <location>
        <begin position="405"/>
        <end position="420"/>
    </location>
</feature>
<evidence type="ECO:0000256" key="1">
    <source>
        <dbReference type="SAM" id="MobiDB-lite"/>
    </source>
</evidence>
<name>A0A0P1BSF1_9BASI</name>
<feature type="compositionally biased region" description="Polar residues" evidence="1">
    <location>
        <begin position="482"/>
        <end position="510"/>
    </location>
</feature>
<sequence>MTGLSSRQQAATPLQVKNQPPTFAPLIRLRRRSPPLPGGIGGVADAVQGIDHAISTHRVELQPPEQRALGSGSSSKTVSHTAELSAPEKTKAKRGRKSLDTPAPATVAKKAKSVLTEDFGKHTKQVEAMLALAIPPLRRPSAEVVAEGAKQPHPSVLSTIPGRKNMFGNYMEGMWRKEAREGPPIPEHKLLPASDLLTSPPRPIHSIELKLPMERTKDKPPVHIPPQESVQAAVDHYAARFHPTMKRFSVLRAFGRSDHEPILHMTGTAQDDAGRKIPGGGLTSLGKWYAHHKIYMMPGTTHSRGHFGLLNAETPPPGTKIMTSIGDDNSFWRSSRKINGMPWKHNTLFGLKRADIIDPQKVAERRQAYAAIRRTEQHKKERNAKRRARVAERNGMYGEQGGRTSSYGSASHSKSSLSSSNPLQSADKEKKGVSHSAISNPTSVEDGTAAEVEHGSHSSTQAARTSARGVGHAWSALAPDSPSVSNKSTAEASHGQLSTPEEPRTSQGKSSSHDSSRTTQALAGSAGDAATSSQHRRPFSPANSQANQRHISIPPSPSNADDDVFASLSPIEHLDHS</sequence>
<keyword evidence="3" id="KW-1185">Reference proteome</keyword>
<reference evidence="2 3" key="1">
    <citation type="submission" date="2014-09" db="EMBL/GenBank/DDBJ databases">
        <authorList>
            <person name="Magalhaes I.L.F."/>
            <person name="Oliveira U."/>
            <person name="Santos F.R."/>
            <person name="Vidigal T.H.D.A."/>
            <person name="Brescovit A.D."/>
            <person name="Santos A.J."/>
        </authorList>
    </citation>
    <scope>NUCLEOTIDE SEQUENCE [LARGE SCALE GENOMIC DNA]</scope>
</reference>
<evidence type="ECO:0000313" key="3">
    <source>
        <dbReference type="Proteomes" id="UP000054845"/>
    </source>
</evidence>
<protein>
    <submittedName>
        <fullName evidence="2">Uncharacterized protein</fullName>
    </submittedName>
</protein>
<feature type="region of interest" description="Disordered" evidence="1">
    <location>
        <begin position="372"/>
        <end position="577"/>
    </location>
</feature>
<feature type="region of interest" description="Disordered" evidence="1">
    <location>
        <begin position="1"/>
        <end position="24"/>
    </location>
</feature>
<dbReference type="AlphaFoldDB" id="A0A0P1BSF1"/>
<feature type="compositionally biased region" description="Polar residues" evidence="1">
    <location>
        <begin position="1"/>
        <end position="21"/>
    </location>
</feature>
<dbReference type="Proteomes" id="UP000054845">
    <property type="component" value="Unassembled WGS sequence"/>
</dbReference>
<proteinExistence type="predicted"/>
<feature type="compositionally biased region" description="Polar residues" evidence="1">
    <location>
        <begin position="71"/>
        <end position="82"/>
    </location>
</feature>
<accession>A0A0P1BSF1</accession>
<dbReference type="OrthoDB" id="10324286at2759"/>
<feature type="region of interest" description="Disordered" evidence="1">
    <location>
        <begin position="61"/>
        <end position="105"/>
    </location>
</feature>
<feature type="compositionally biased region" description="Polar residues" evidence="1">
    <location>
        <begin position="436"/>
        <end position="445"/>
    </location>
</feature>
<dbReference type="EMBL" id="CCYA01000276">
    <property type="protein sequence ID" value="CEH18865.1"/>
    <property type="molecule type" value="Genomic_DNA"/>
</dbReference>
<feature type="compositionally biased region" description="Polar residues" evidence="1">
    <location>
        <begin position="541"/>
        <end position="550"/>
    </location>
</feature>
<evidence type="ECO:0000313" key="2">
    <source>
        <dbReference type="EMBL" id="CEH18865.1"/>
    </source>
</evidence>